<dbReference type="GO" id="GO:0009052">
    <property type="term" value="P:pentose-phosphate shunt, non-oxidative branch"/>
    <property type="evidence" value="ECO:0007669"/>
    <property type="project" value="TreeGrafter"/>
</dbReference>
<accession>A0AA48L0Z2</accession>
<dbReference type="Gene3D" id="3.40.1400.10">
    <property type="entry name" value="Sugar-phosphate isomerase, RpiB/LacA/LacB"/>
    <property type="match status" value="1"/>
</dbReference>
<comment type="similarity">
    <text evidence="1">Belongs to the LacAB/RpiB family.</text>
</comment>
<keyword evidence="2 5" id="KW-0413">Isomerase</keyword>
<dbReference type="EMBL" id="AP027924">
    <property type="protein sequence ID" value="BED92010.1"/>
    <property type="molecule type" value="Genomic_DNA"/>
</dbReference>
<dbReference type="KEGG" id="ips:CfP315_0579"/>
<feature type="binding site" evidence="4">
    <location>
        <position position="132"/>
    </location>
    <ligand>
        <name>D-ribulose 5-phosphate</name>
        <dbReference type="ChEBI" id="CHEBI:58121"/>
    </ligand>
</feature>
<gene>
    <name evidence="5" type="ORF">CfP315_0579</name>
</gene>
<dbReference type="InterPro" id="IPR004785">
    <property type="entry name" value="RpiB"/>
</dbReference>
<proteinExistence type="inferred from homology"/>
<dbReference type="AlphaFoldDB" id="A0AA48L0Z2"/>
<dbReference type="InterPro" id="IPR003500">
    <property type="entry name" value="RpiB_LacA_LacB"/>
</dbReference>
<dbReference type="InterPro" id="IPR036569">
    <property type="entry name" value="RpiB_LacA_LacB_sf"/>
</dbReference>
<dbReference type="NCBIfam" id="TIGR01120">
    <property type="entry name" value="rpiB"/>
    <property type="match status" value="1"/>
</dbReference>
<dbReference type="GO" id="GO:0019316">
    <property type="term" value="P:D-allose catabolic process"/>
    <property type="evidence" value="ECO:0007669"/>
    <property type="project" value="TreeGrafter"/>
</dbReference>
<dbReference type="Proteomes" id="UP001337580">
    <property type="component" value="Chromosome"/>
</dbReference>
<dbReference type="SUPFAM" id="SSF89623">
    <property type="entry name" value="Ribose/Galactose isomerase RpiB/AlsB"/>
    <property type="match status" value="1"/>
</dbReference>
<feature type="active site" description="Proton acceptor" evidence="3">
    <location>
        <position position="65"/>
    </location>
</feature>
<dbReference type="PIRSF" id="PIRSF005384">
    <property type="entry name" value="RpiB_LacA_B"/>
    <property type="match status" value="1"/>
</dbReference>
<protein>
    <submittedName>
        <fullName evidence="5">Ribose 5-phosphate isomerase B</fullName>
    </submittedName>
</protein>
<feature type="binding site" evidence="4">
    <location>
        <position position="109"/>
    </location>
    <ligand>
        <name>D-ribulose 5-phosphate</name>
        <dbReference type="ChEBI" id="CHEBI:58121"/>
    </ligand>
</feature>
<feature type="binding site" evidence="4">
    <location>
        <position position="136"/>
    </location>
    <ligand>
        <name>D-ribulose 5-phosphate</name>
        <dbReference type="ChEBI" id="CHEBI:58121"/>
    </ligand>
</feature>
<evidence type="ECO:0000256" key="3">
    <source>
        <dbReference type="PIRSR" id="PIRSR005384-1"/>
    </source>
</evidence>
<dbReference type="PANTHER" id="PTHR30345:SF0">
    <property type="entry name" value="DNA DAMAGE-REPAIR_TOLERATION PROTEIN DRT102"/>
    <property type="match status" value="1"/>
</dbReference>
<feature type="active site" description="Proton donor" evidence="3">
    <location>
        <position position="98"/>
    </location>
</feature>
<dbReference type="NCBIfam" id="TIGR00689">
    <property type="entry name" value="rpiB_lacA_lacB"/>
    <property type="match status" value="1"/>
</dbReference>
<evidence type="ECO:0000256" key="4">
    <source>
        <dbReference type="PIRSR" id="PIRSR005384-2"/>
    </source>
</evidence>
<dbReference type="NCBIfam" id="NF004051">
    <property type="entry name" value="PRK05571.1"/>
    <property type="match status" value="1"/>
</dbReference>
<feature type="binding site" evidence="4">
    <location>
        <position position="99"/>
    </location>
    <ligand>
        <name>D-ribulose 5-phosphate</name>
        <dbReference type="ChEBI" id="CHEBI:58121"/>
    </ligand>
</feature>
<feature type="binding site" evidence="4">
    <location>
        <begin position="8"/>
        <end position="9"/>
    </location>
    <ligand>
        <name>D-ribulose 5-phosphate</name>
        <dbReference type="ChEBI" id="CHEBI:58121"/>
    </ligand>
</feature>
<reference evidence="5" key="1">
    <citation type="journal article" date="2023" name="ISME J.">
        <title>Emergence of putative energy parasites within Clostridia revealed by genome analysis of a novel endosymbiotic clade.</title>
        <authorList>
            <person name="Takahashi K."/>
            <person name="Kuwahara H."/>
            <person name="Horikawa Y."/>
            <person name="Izawa K."/>
            <person name="Kato D."/>
            <person name="Inagaki T."/>
            <person name="Yuki M."/>
            <person name="Ohkuma M."/>
            <person name="Hongoh Y."/>
        </authorList>
    </citation>
    <scope>NUCLEOTIDE SEQUENCE</scope>
    <source>
        <strain evidence="5">CfP3-15</strain>
    </source>
</reference>
<dbReference type="PANTHER" id="PTHR30345">
    <property type="entry name" value="RIBOSE-5-PHOSPHATE ISOMERASE B"/>
    <property type="match status" value="1"/>
</dbReference>
<dbReference type="GO" id="GO:0004751">
    <property type="term" value="F:ribose-5-phosphate isomerase activity"/>
    <property type="evidence" value="ECO:0007669"/>
    <property type="project" value="TreeGrafter"/>
</dbReference>
<evidence type="ECO:0000256" key="2">
    <source>
        <dbReference type="ARBA" id="ARBA00023235"/>
    </source>
</evidence>
<organism evidence="5">
    <name type="scientific">Candidatus Improbicoccus pseudotrichonymphae</name>
    <dbReference type="NCBI Taxonomy" id="3033792"/>
    <lineage>
        <taxon>Bacteria</taxon>
        <taxon>Bacillati</taxon>
        <taxon>Bacillota</taxon>
        <taxon>Clostridia</taxon>
        <taxon>Candidatus Improbicoccus</taxon>
    </lineage>
</organism>
<sequence length="150" mass="16579">MLLFLGSDHAGFKLKNAIICYLEKNKIKIEDLGVYNENKDSNYSEIAEKVSLKVVSGDFLGIICCGSGIGVSIAANKVNGIRAALCFNRNYAELARKHNNANVLCLGERMISTSEAITTVSTFISTEFEGERHLPRVNYISSIERNNSKR</sequence>
<evidence type="ECO:0000313" key="5">
    <source>
        <dbReference type="EMBL" id="BED92010.1"/>
    </source>
</evidence>
<name>A0AA48L0Z2_9FIRM</name>
<dbReference type="Pfam" id="PF02502">
    <property type="entry name" value="LacAB_rpiB"/>
    <property type="match status" value="1"/>
</dbReference>
<feature type="binding site" evidence="4">
    <location>
        <begin position="66"/>
        <end position="70"/>
    </location>
    <ligand>
        <name>D-ribulose 5-phosphate</name>
        <dbReference type="ChEBI" id="CHEBI:58121"/>
    </ligand>
</feature>
<evidence type="ECO:0000256" key="1">
    <source>
        <dbReference type="ARBA" id="ARBA00008754"/>
    </source>
</evidence>